<evidence type="ECO:0000313" key="3">
    <source>
        <dbReference type="EMBL" id="TXG89032.1"/>
    </source>
</evidence>
<dbReference type="GO" id="GO:0005737">
    <property type="term" value="C:cytoplasm"/>
    <property type="evidence" value="ECO:0007669"/>
    <property type="project" value="TreeGrafter"/>
</dbReference>
<dbReference type="Pfam" id="PF00248">
    <property type="entry name" value="Aldo_ket_red"/>
    <property type="match status" value="1"/>
</dbReference>
<dbReference type="InterPro" id="IPR036812">
    <property type="entry name" value="NAD(P)_OxRdtase_dom_sf"/>
</dbReference>
<dbReference type="AlphaFoldDB" id="A0A6P2C9M4"/>
<dbReference type="EMBL" id="QRCM01000001">
    <property type="protein sequence ID" value="TXG89032.1"/>
    <property type="molecule type" value="Genomic_DNA"/>
</dbReference>
<dbReference type="InterPro" id="IPR050791">
    <property type="entry name" value="Aldo-Keto_reductase"/>
</dbReference>
<dbReference type="PROSITE" id="PS51257">
    <property type="entry name" value="PROKAR_LIPOPROTEIN"/>
    <property type="match status" value="1"/>
</dbReference>
<reference evidence="3 4" key="1">
    <citation type="submission" date="2018-07" db="EMBL/GenBank/DDBJ databases">
        <title>Genome sequence of Rhodococcus rhodnii ATCC 35071 from Rhodnius prolixus.</title>
        <authorList>
            <person name="Patel V."/>
            <person name="Vogel K.J."/>
        </authorList>
    </citation>
    <scope>NUCLEOTIDE SEQUENCE [LARGE SCALE GENOMIC DNA]</scope>
    <source>
        <strain evidence="3 4">ATCC 35071</strain>
    </source>
</reference>
<dbReference type="SUPFAM" id="SSF51430">
    <property type="entry name" value="NAD(P)-linked oxidoreductase"/>
    <property type="match status" value="1"/>
</dbReference>
<accession>A0A6P2C9M4</accession>
<dbReference type="InterPro" id="IPR023210">
    <property type="entry name" value="NADP_OxRdtase_dom"/>
</dbReference>
<feature type="domain" description="NADP-dependent oxidoreductase" evidence="2">
    <location>
        <begin position="16"/>
        <end position="306"/>
    </location>
</feature>
<dbReference type="GO" id="GO:0016491">
    <property type="term" value="F:oxidoreductase activity"/>
    <property type="evidence" value="ECO:0007669"/>
    <property type="project" value="UniProtKB-KW"/>
</dbReference>
<evidence type="ECO:0000259" key="2">
    <source>
        <dbReference type="Pfam" id="PF00248"/>
    </source>
</evidence>
<proteinExistence type="predicted"/>
<dbReference type="Proteomes" id="UP000471120">
    <property type="component" value="Unassembled WGS sequence"/>
</dbReference>
<name>A0A6P2C9M4_9NOCA</name>
<evidence type="ECO:0000313" key="4">
    <source>
        <dbReference type="Proteomes" id="UP000471120"/>
    </source>
</evidence>
<dbReference type="PANTHER" id="PTHR43625">
    <property type="entry name" value="AFLATOXIN B1 ALDEHYDE REDUCTASE"/>
    <property type="match status" value="1"/>
</dbReference>
<sequence>MEARRIGSSGLTTSSIGLGCMGMSAFYGPADHEQNKQVLAHAADNGITLFDTADMYGDGANELLVGEFLRGRSEDSIVATKVGFRTDPERGKIVDNDPTYIRQACEASLRRLGVDTIDLYYLHRRNPDVPIEDSVGTMRDLLQEGKIRNIGLSEVNAATLDAACAVTPIAALQIEYSLTERSAERELIPAARAHDVAVVAYSPLGRGLLTGRFADESHFASDDFRPKVHPRLHGDNLAANMAIVERFGAIAAELGLPKSSVALAWLLSRGDDIVPIPGTRSIAYLQQNIDAASVHLSPDVLADIEDVFHHDAIVGSRYDEAGLAFLDH</sequence>
<dbReference type="Gene3D" id="3.20.20.100">
    <property type="entry name" value="NADP-dependent oxidoreductase domain"/>
    <property type="match status" value="1"/>
</dbReference>
<organism evidence="3 4">
    <name type="scientific">Rhodococcus rhodnii</name>
    <dbReference type="NCBI Taxonomy" id="38312"/>
    <lineage>
        <taxon>Bacteria</taxon>
        <taxon>Bacillati</taxon>
        <taxon>Actinomycetota</taxon>
        <taxon>Actinomycetes</taxon>
        <taxon>Mycobacteriales</taxon>
        <taxon>Nocardiaceae</taxon>
        <taxon>Rhodococcus</taxon>
    </lineage>
</organism>
<dbReference type="RefSeq" id="WP_040772304.1">
    <property type="nucleotide sequence ID" value="NZ_QRCM01000001.1"/>
</dbReference>
<dbReference type="PANTHER" id="PTHR43625:SF40">
    <property type="entry name" value="ALDO-KETO REDUCTASE YAKC [NADP(+)]"/>
    <property type="match status" value="1"/>
</dbReference>
<keyword evidence="1" id="KW-0560">Oxidoreductase</keyword>
<gene>
    <name evidence="3" type="ORF">DW322_00740</name>
</gene>
<comment type="caution">
    <text evidence="3">The sequence shown here is derived from an EMBL/GenBank/DDBJ whole genome shotgun (WGS) entry which is preliminary data.</text>
</comment>
<evidence type="ECO:0000256" key="1">
    <source>
        <dbReference type="ARBA" id="ARBA00023002"/>
    </source>
</evidence>
<protein>
    <submittedName>
        <fullName evidence="3">Aldo/keto reductase</fullName>
    </submittedName>
</protein>